<protein>
    <submittedName>
        <fullName evidence="2">Uncharacterized protein</fullName>
    </submittedName>
</protein>
<organism evidence="2 3">
    <name type="scientific">Ensifer canadensis</name>
    <dbReference type="NCBI Taxonomy" id="555315"/>
    <lineage>
        <taxon>Bacteria</taxon>
        <taxon>Pseudomonadati</taxon>
        <taxon>Pseudomonadota</taxon>
        <taxon>Alphaproteobacteria</taxon>
        <taxon>Hyphomicrobiales</taxon>
        <taxon>Rhizobiaceae</taxon>
        <taxon>Sinorhizobium/Ensifer group</taxon>
        <taxon>Ensifer</taxon>
    </lineage>
</organism>
<evidence type="ECO:0000313" key="3">
    <source>
        <dbReference type="Proteomes" id="UP000744980"/>
    </source>
</evidence>
<evidence type="ECO:0000313" key="2">
    <source>
        <dbReference type="EMBL" id="MBM3094966.1"/>
    </source>
</evidence>
<dbReference type="Proteomes" id="UP000744980">
    <property type="component" value="Unassembled WGS sequence"/>
</dbReference>
<dbReference type="AlphaFoldDB" id="A0AAW4FUF0"/>
<evidence type="ECO:0000256" key="1">
    <source>
        <dbReference type="SAM" id="SignalP"/>
    </source>
</evidence>
<sequence length="84" mass="8787">MLLRSVAAIVFVAAAVTPAVAQQDIVCDEASIMKLEQGLGQIPDGAKKIESAKEITMAKEAMAANDIEKCKSHLGNAVKGMDAM</sequence>
<feature type="chain" id="PRO_5043901852" evidence="1">
    <location>
        <begin position="22"/>
        <end position="84"/>
    </location>
</feature>
<dbReference type="EMBL" id="WXFA01000035">
    <property type="protein sequence ID" value="MBM3094966.1"/>
    <property type="molecule type" value="Genomic_DNA"/>
</dbReference>
<feature type="signal peptide" evidence="1">
    <location>
        <begin position="1"/>
        <end position="21"/>
    </location>
</feature>
<name>A0AAW4FUF0_9HYPH</name>
<comment type="caution">
    <text evidence="2">The sequence shown here is derived from an EMBL/GenBank/DDBJ whole genome shotgun (WGS) entry which is preliminary data.</text>
</comment>
<accession>A0AAW4FUF0</accession>
<keyword evidence="1" id="KW-0732">Signal</keyword>
<reference evidence="2 3" key="1">
    <citation type="submission" date="2020-01" db="EMBL/GenBank/DDBJ databases">
        <title>Draft genome assembly of Ensifer adhaerens T173.</title>
        <authorList>
            <person name="Craig J.E."/>
            <person name="Stinchcombe J.R."/>
        </authorList>
    </citation>
    <scope>NUCLEOTIDE SEQUENCE [LARGE SCALE GENOMIC DNA]</scope>
    <source>
        <strain evidence="2 3">T173</strain>
    </source>
</reference>
<dbReference type="RefSeq" id="WP_057205430.1">
    <property type="nucleotide sequence ID" value="NZ_CP083373.1"/>
</dbReference>
<gene>
    <name evidence="2" type="ORF">GFB56_29955</name>
</gene>
<proteinExistence type="predicted"/>
<keyword evidence="3" id="KW-1185">Reference proteome</keyword>